<dbReference type="Proteomes" id="UP001161691">
    <property type="component" value="Unassembled WGS sequence"/>
</dbReference>
<dbReference type="InterPro" id="IPR018062">
    <property type="entry name" value="HTH_AraC-typ_CS"/>
</dbReference>
<dbReference type="InterPro" id="IPR020449">
    <property type="entry name" value="Tscrpt_reg_AraC-type_HTH"/>
</dbReference>
<dbReference type="PANTHER" id="PTHR43280:SF2">
    <property type="entry name" value="HTH-TYPE TRANSCRIPTIONAL REGULATOR EXSA"/>
    <property type="match status" value="1"/>
</dbReference>
<keyword evidence="3" id="KW-0804">Transcription</keyword>
<evidence type="ECO:0000256" key="2">
    <source>
        <dbReference type="ARBA" id="ARBA00023125"/>
    </source>
</evidence>
<dbReference type="Pfam" id="PF12833">
    <property type="entry name" value="HTH_18"/>
    <property type="match status" value="1"/>
</dbReference>
<keyword evidence="4" id="KW-0812">Transmembrane</keyword>
<evidence type="ECO:0000313" key="7">
    <source>
        <dbReference type="Proteomes" id="UP001161691"/>
    </source>
</evidence>
<sequence>MKKIRPILFIRNRTNSLFLRLIAGFLCIVLLLASLTFYSVSESKKSVKHEVVKYNTSMLANTRDSYENHLDLIKKQMLLFFSDEKILLLQNKPANTLYPEIVREIQQWTTVPYYYINNIVFYSKPNDLVLEKGTSTNAKAMFNVFYTSSDYPLEFWTKQFEEKNTYRIWPAAPFYSEIIEGNRLSLGEMIPVVIKGQYNPGFVMIVFLNAAKMYEAYHQSVNEELMIYDAQGKPMFGRTEGEPFLSFEELQETKDAEPFVRDGKYYFTFKGKGTGFTYVSRVPVDRIAAQTRINITLLASILAAITLSILFSFLFAARINNPLKRVIESIRGMNGETAPLRSSIKEFDIISGQIHGNRMLTRQLSFMNHLKAIRGQDTDASSLDFADKPFVFVLFQIQPGKNEANTPAIIQNWVYYLRIFIDSQLKPDFPGSLTFQIERDQILSLVFTENLDKVRSRLGEMKKVFDQDREHGIMTMAVTSAYSASNQLTSAYEEAQELAGERLLTDETQIISERSGVPVAIGFSPDQEKELEANLKAGNGAQVAALIEQQFAKWHRKPPTAASLVRFAETAAAKIRGFVTPFPLDPDKVDAVMVREGERIARCSTLFELELLLLEWVTGTAQAVREKKDEKHPVTVQIAEYINEHLAEEIYLDVLADRFKMSSGYLSSYFKNKTGMNIVDYINETRIKKAALLLDDEGLKIREAAEQVGYKNITSFNRMFKKYMGLTPSEFRKRNESV</sequence>
<dbReference type="PANTHER" id="PTHR43280">
    <property type="entry name" value="ARAC-FAMILY TRANSCRIPTIONAL REGULATOR"/>
    <property type="match status" value="1"/>
</dbReference>
<protein>
    <submittedName>
        <fullName evidence="6">AraC family transcriptional regulator</fullName>
    </submittedName>
</protein>
<evidence type="ECO:0000256" key="1">
    <source>
        <dbReference type="ARBA" id="ARBA00023015"/>
    </source>
</evidence>
<keyword evidence="1" id="KW-0805">Transcription regulation</keyword>
<feature type="domain" description="HTH araC/xylS-type" evidence="5">
    <location>
        <begin position="636"/>
        <end position="734"/>
    </location>
</feature>
<keyword evidence="2" id="KW-0238">DNA-binding</keyword>
<evidence type="ECO:0000256" key="3">
    <source>
        <dbReference type="ARBA" id="ARBA00023163"/>
    </source>
</evidence>
<name>A0ABT6TKG3_9BACL</name>
<dbReference type="SMART" id="SM00342">
    <property type="entry name" value="HTH_ARAC"/>
    <property type="match status" value="1"/>
</dbReference>
<proteinExistence type="predicted"/>
<dbReference type="PROSITE" id="PS00041">
    <property type="entry name" value="HTH_ARAC_FAMILY_1"/>
    <property type="match status" value="1"/>
</dbReference>
<feature type="transmembrane region" description="Helical" evidence="4">
    <location>
        <begin position="295"/>
        <end position="317"/>
    </location>
</feature>
<dbReference type="InterPro" id="IPR018060">
    <property type="entry name" value="HTH_AraC"/>
</dbReference>
<organism evidence="6 7">
    <name type="scientific">Cohnella hashimotonis</name>
    <dbReference type="NCBI Taxonomy" id="2826895"/>
    <lineage>
        <taxon>Bacteria</taxon>
        <taxon>Bacillati</taxon>
        <taxon>Bacillota</taxon>
        <taxon>Bacilli</taxon>
        <taxon>Bacillales</taxon>
        <taxon>Paenibacillaceae</taxon>
        <taxon>Cohnella</taxon>
    </lineage>
</organism>
<gene>
    <name evidence="6" type="ORF">KB449_20365</name>
</gene>
<evidence type="ECO:0000259" key="5">
    <source>
        <dbReference type="PROSITE" id="PS01124"/>
    </source>
</evidence>
<comment type="caution">
    <text evidence="6">The sequence shown here is derived from an EMBL/GenBank/DDBJ whole genome shotgun (WGS) entry which is preliminary data.</text>
</comment>
<feature type="transmembrane region" description="Helical" evidence="4">
    <location>
        <begin position="21"/>
        <end position="40"/>
    </location>
</feature>
<dbReference type="SUPFAM" id="SSF46689">
    <property type="entry name" value="Homeodomain-like"/>
    <property type="match status" value="2"/>
</dbReference>
<keyword evidence="4" id="KW-1133">Transmembrane helix</keyword>
<dbReference type="RefSeq" id="WP_282910113.1">
    <property type="nucleotide sequence ID" value="NZ_JAGRPV010000001.1"/>
</dbReference>
<dbReference type="Gene3D" id="1.10.10.60">
    <property type="entry name" value="Homeodomain-like"/>
    <property type="match status" value="2"/>
</dbReference>
<dbReference type="EMBL" id="JAGRPV010000001">
    <property type="protein sequence ID" value="MDI4647342.1"/>
    <property type="molecule type" value="Genomic_DNA"/>
</dbReference>
<evidence type="ECO:0000313" key="6">
    <source>
        <dbReference type="EMBL" id="MDI4647342.1"/>
    </source>
</evidence>
<dbReference type="PRINTS" id="PR00032">
    <property type="entry name" value="HTHARAC"/>
</dbReference>
<keyword evidence="7" id="KW-1185">Reference proteome</keyword>
<evidence type="ECO:0000256" key="4">
    <source>
        <dbReference type="SAM" id="Phobius"/>
    </source>
</evidence>
<accession>A0ABT6TKG3</accession>
<reference evidence="6" key="1">
    <citation type="submission" date="2023-04" db="EMBL/GenBank/DDBJ databases">
        <title>Comparative genomic analysis of Cohnella hashimotonis sp. nov., isolated from the International Space Station.</title>
        <authorList>
            <person name="Venkateswaran K."/>
            <person name="Simpson A."/>
        </authorList>
    </citation>
    <scope>NUCLEOTIDE SEQUENCE</scope>
    <source>
        <strain evidence="6">F6_2S_P_1</strain>
    </source>
</reference>
<dbReference type="PROSITE" id="PS01124">
    <property type="entry name" value="HTH_ARAC_FAMILY_2"/>
    <property type="match status" value="1"/>
</dbReference>
<keyword evidence="4" id="KW-0472">Membrane</keyword>
<dbReference type="InterPro" id="IPR009057">
    <property type="entry name" value="Homeodomain-like_sf"/>
</dbReference>